<evidence type="ECO:0000313" key="3">
    <source>
        <dbReference type="Proteomes" id="UP000199451"/>
    </source>
</evidence>
<reference evidence="3" key="1">
    <citation type="submission" date="2016-10" db="EMBL/GenBank/DDBJ databases">
        <authorList>
            <person name="Varghese N."/>
            <person name="Submissions S."/>
        </authorList>
    </citation>
    <scope>NUCLEOTIDE SEQUENCE [LARGE SCALE GENOMIC DNA]</scope>
    <source>
        <strain evidence="3">CGMCC 1.10119</strain>
    </source>
</reference>
<feature type="compositionally biased region" description="Polar residues" evidence="1">
    <location>
        <begin position="187"/>
        <end position="203"/>
    </location>
</feature>
<feature type="compositionally biased region" description="Polar residues" evidence="1">
    <location>
        <begin position="224"/>
        <end position="240"/>
    </location>
</feature>
<gene>
    <name evidence="2" type="ORF">SAMN04487949_2536</name>
</gene>
<accession>A0A1G9VW87</accession>
<keyword evidence="3" id="KW-1185">Reference proteome</keyword>
<proteinExistence type="predicted"/>
<dbReference type="InterPro" id="IPR023833">
    <property type="entry name" value="Signal_pept_SipW-depend-type"/>
</dbReference>
<feature type="compositionally biased region" description="Low complexity" evidence="1">
    <location>
        <begin position="204"/>
        <end position="223"/>
    </location>
</feature>
<feature type="region of interest" description="Disordered" evidence="1">
    <location>
        <begin position="164"/>
        <end position="240"/>
    </location>
</feature>
<evidence type="ECO:0000313" key="2">
    <source>
        <dbReference type="EMBL" id="SDM76592.1"/>
    </source>
</evidence>
<dbReference type="STRING" id="660521.SAMN04487949_2536"/>
<dbReference type="NCBIfam" id="TIGR04088">
    <property type="entry name" value="cognate_SipW"/>
    <property type="match status" value="1"/>
</dbReference>
<sequence length="240" mass="25422">MRVTRQRLAALYAVVGLVMASLGGGVYTHAAFSDSETSEVTIQAASDFTVTAGNFDADPGHISRSSNGGTFHVHFDIDEPGQVDTDRFTLRIVETGGTLDATRASCKEKRGGVNCRIKFERDELVTQTDSAGTYDLVLSGWWDRGRDFELTGTVEITQSEERCTNTAGNTDCDSTTEQSTDNDDRCTSVTGNSGCESTPTQSAGNQQTCTSSSTNSGCESTTTQILGGSTTLSMAASTRG</sequence>
<evidence type="ECO:0000256" key="1">
    <source>
        <dbReference type="SAM" id="MobiDB-lite"/>
    </source>
</evidence>
<name>A0A1G9VW87_9EURY</name>
<dbReference type="RefSeq" id="WP_089697882.1">
    <property type="nucleotide sequence ID" value="NZ_FNHL01000003.1"/>
</dbReference>
<organism evidence="2 3">
    <name type="scientific">Halogranum gelatinilyticum</name>
    <dbReference type="NCBI Taxonomy" id="660521"/>
    <lineage>
        <taxon>Archaea</taxon>
        <taxon>Methanobacteriati</taxon>
        <taxon>Methanobacteriota</taxon>
        <taxon>Stenosarchaea group</taxon>
        <taxon>Halobacteria</taxon>
        <taxon>Halobacteriales</taxon>
        <taxon>Haloferacaceae</taxon>
    </lineage>
</organism>
<dbReference type="EMBL" id="FNHL01000003">
    <property type="protein sequence ID" value="SDM76592.1"/>
    <property type="molecule type" value="Genomic_DNA"/>
</dbReference>
<feature type="compositionally biased region" description="Polar residues" evidence="1">
    <location>
        <begin position="164"/>
        <end position="179"/>
    </location>
</feature>
<dbReference type="AlphaFoldDB" id="A0A1G9VW87"/>
<protein>
    <submittedName>
        <fullName evidence="2">SipW-cognate class signal peptide</fullName>
    </submittedName>
</protein>
<dbReference type="Proteomes" id="UP000199451">
    <property type="component" value="Unassembled WGS sequence"/>
</dbReference>